<keyword evidence="3" id="KW-0645">Protease</keyword>
<keyword evidence="8" id="KW-1185">Reference proteome</keyword>
<evidence type="ECO:0000256" key="3">
    <source>
        <dbReference type="ARBA" id="ARBA00022670"/>
    </source>
</evidence>
<dbReference type="AlphaFoldDB" id="A0A443SH26"/>
<comment type="caution">
    <text evidence="7">The sequence shown here is derived from an EMBL/GenBank/DDBJ whole genome shotgun (WGS) entry which is preliminary data.</text>
</comment>
<dbReference type="InterPro" id="IPR001254">
    <property type="entry name" value="Trypsin_dom"/>
</dbReference>
<dbReference type="GO" id="GO:0005615">
    <property type="term" value="C:extracellular space"/>
    <property type="evidence" value="ECO:0007669"/>
    <property type="project" value="TreeGrafter"/>
</dbReference>
<evidence type="ECO:0000313" key="7">
    <source>
        <dbReference type="EMBL" id="RWS26828.1"/>
    </source>
</evidence>
<accession>A0A443SH26</accession>
<dbReference type="InterPro" id="IPR043504">
    <property type="entry name" value="Peptidase_S1_PA_chymotrypsin"/>
</dbReference>
<dbReference type="SUPFAM" id="SSF50494">
    <property type="entry name" value="Trypsin-like serine proteases"/>
    <property type="match status" value="1"/>
</dbReference>
<dbReference type="PANTHER" id="PTHR24264:SF65">
    <property type="entry name" value="SRCR DOMAIN-CONTAINING PROTEIN"/>
    <property type="match status" value="1"/>
</dbReference>
<evidence type="ECO:0000256" key="4">
    <source>
        <dbReference type="ARBA" id="ARBA00022801"/>
    </source>
</evidence>
<dbReference type="PANTHER" id="PTHR24264">
    <property type="entry name" value="TRYPSIN-RELATED"/>
    <property type="match status" value="1"/>
</dbReference>
<dbReference type="InterPro" id="IPR009003">
    <property type="entry name" value="Peptidase_S1_PA"/>
</dbReference>
<dbReference type="STRING" id="299467.A0A443SH26"/>
<dbReference type="Proteomes" id="UP000288716">
    <property type="component" value="Unassembled WGS sequence"/>
</dbReference>
<dbReference type="PROSITE" id="PS50240">
    <property type="entry name" value="TRYPSIN_DOM"/>
    <property type="match status" value="1"/>
</dbReference>
<keyword evidence="4" id="KW-0378">Hydrolase</keyword>
<comment type="subcellular location">
    <subcellularLocation>
        <location evidence="1">Secreted</location>
    </subcellularLocation>
</comment>
<keyword evidence="2" id="KW-0964">Secreted</keyword>
<evidence type="ECO:0000259" key="6">
    <source>
        <dbReference type="PROSITE" id="PS50240"/>
    </source>
</evidence>
<dbReference type="OrthoDB" id="6424634at2759"/>
<dbReference type="EMBL" id="NCKV01002447">
    <property type="protein sequence ID" value="RWS26828.1"/>
    <property type="molecule type" value="Genomic_DNA"/>
</dbReference>
<name>A0A443SH26_9ACAR</name>
<evidence type="ECO:0000256" key="5">
    <source>
        <dbReference type="ARBA" id="ARBA00022825"/>
    </source>
</evidence>
<protein>
    <submittedName>
        <fullName evidence="7">Complement factor I-like protein</fullName>
    </submittedName>
</protein>
<dbReference type="Gene3D" id="2.40.10.10">
    <property type="entry name" value="Trypsin-like serine proteases"/>
    <property type="match status" value="1"/>
</dbReference>
<feature type="domain" description="Peptidase S1" evidence="6">
    <location>
        <begin position="1"/>
        <end position="56"/>
    </location>
</feature>
<dbReference type="Pfam" id="PF00089">
    <property type="entry name" value="Trypsin"/>
    <property type="match status" value="1"/>
</dbReference>
<dbReference type="VEuPathDB" id="VectorBase:LDEU005211"/>
<dbReference type="InterPro" id="IPR050127">
    <property type="entry name" value="Serine_Proteases_S1"/>
</dbReference>
<evidence type="ECO:0000256" key="1">
    <source>
        <dbReference type="ARBA" id="ARBA00004613"/>
    </source>
</evidence>
<organism evidence="7 8">
    <name type="scientific">Leptotrombidium deliense</name>
    <dbReference type="NCBI Taxonomy" id="299467"/>
    <lineage>
        <taxon>Eukaryota</taxon>
        <taxon>Metazoa</taxon>
        <taxon>Ecdysozoa</taxon>
        <taxon>Arthropoda</taxon>
        <taxon>Chelicerata</taxon>
        <taxon>Arachnida</taxon>
        <taxon>Acari</taxon>
        <taxon>Acariformes</taxon>
        <taxon>Trombidiformes</taxon>
        <taxon>Prostigmata</taxon>
        <taxon>Anystina</taxon>
        <taxon>Parasitengona</taxon>
        <taxon>Trombiculoidea</taxon>
        <taxon>Trombiculidae</taxon>
        <taxon>Leptotrombidium</taxon>
    </lineage>
</organism>
<gene>
    <name evidence="7" type="ORF">B4U80_06076</name>
</gene>
<sequence>MKQGDSGGPLVHFERNVGTLIGIVSFGPIESCGERGSAAVYTKVSKYVDWINEVMTESTDEHNQYP</sequence>
<keyword evidence="5" id="KW-0720">Serine protease</keyword>
<evidence type="ECO:0000256" key="2">
    <source>
        <dbReference type="ARBA" id="ARBA00022525"/>
    </source>
</evidence>
<dbReference type="GO" id="GO:0006508">
    <property type="term" value="P:proteolysis"/>
    <property type="evidence" value="ECO:0007669"/>
    <property type="project" value="UniProtKB-KW"/>
</dbReference>
<evidence type="ECO:0000313" key="8">
    <source>
        <dbReference type="Proteomes" id="UP000288716"/>
    </source>
</evidence>
<proteinExistence type="predicted"/>
<dbReference type="GO" id="GO:0004252">
    <property type="term" value="F:serine-type endopeptidase activity"/>
    <property type="evidence" value="ECO:0007669"/>
    <property type="project" value="InterPro"/>
</dbReference>
<reference evidence="7 8" key="1">
    <citation type="journal article" date="2018" name="Gigascience">
        <title>Genomes of trombidid mites reveal novel predicted allergens and laterally-transferred genes associated with secondary metabolism.</title>
        <authorList>
            <person name="Dong X."/>
            <person name="Chaisiri K."/>
            <person name="Xia D."/>
            <person name="Armstrong S.D."/>
            <person name="Fang Y."/>
            <person name="Donnelly M.J."/>
            <person name="Kadowaki T."/>
            <person name="McGarry J.W."/>
            <person name="Darby A.C."/>
            <person name="Makepeace B.L."/>
        </authorList>
    </citation>
    <scope>NUCLEOTIDE SEQUENCE [LARGE SCALE GENOMIC DNA]</scope>
    <source>
        <strain evidence="7">UoL-UT</strain>
    </source>
</reference>